<feature type="domain" description="Alcohol dehydrogenase-like C-terminal" evidence="4">
    <location>
        <begin position="156"/>
        <end position="281"/>
    </location>
</feature>
<dbReference type="Proteomes" id="UP000247586">
    <property type="component" value="Chromosome"/>
</dbReference>
<sequence length="324" mass="34907">MLAAVLTEFGKPLSLVEVPNPSNSMKVGATGLCHGDLHILLGEWSWDIRLSLPIILGHEIAVVKEGKTYLVYNARGCGNCKACKSGNPQYCERLNVIGVHRDGGFAERVDVSDLLLAPVNGSPAETAPLADAGVTAVSSVHGIIEGDRVGVLGTGAVALLSVQLLRNIGAEVWVVGRNQAKLKKAKELGADELVFSKGEYSTDLSGSVGLRKFDFILDYVGSDNTLRELPWLLERTGELRVVGEFGGELKISEQLLVLRGLRIRGVLYGTYQDLLKAIKFYEAGKLKTLALPYSLKEINTAISDLMEGKIVGRAVIYPDSDEFG</sequence>
<evidence type="ECO:0000259" key="5">
    <source>
        <dbReference type="Pfam" id="PF08240"/>
    </source>
</evidence>
<dbReference type="Gene3D" id="3.90.180.10">
    <property type="entry name" value="Medium-chain alcohol dehydrogenases, catalytic domain"/>
    <property type="match status" value="1"/>
</dbReference>
<gene>
    <name evidence="6" type="ORF">DFR87_03800</name>
</gene>
<dbReference type="SUPFAM" id="SSF50129">
    <property type="entry name" value="GroES-like"/>
    <property type="match status" value="1"/>
</dbReference>
<accession>A0A2U9IWZ6</accession>
<feature type="domain" description="Alcohol dehydrogenase-like N-terminal" evidence="5">
    <location>
        <begin position="26"/>
        <end position="117"/>
    </location>
</feature>
<evidence type="ECO:0000256" key="1">
    <source>
        <dbReference type="ARBA" id="ARBA00022857"/>
    </source>
</evidence>
<dbReference type="GO" id="GO:0030554">
    <property type="term" value="F:adenyl nucleotide binding"/>
    <property type="evidence" value="ECO:0007669"/>
    <property type="project" value="UniProtKB-ARBA"/>
</dbReference>
<evidence type="ECO:0000256" key="3">
    <source>
        <dbReference type="ARBA" id="ARBA00023277"/>
    </source>
</evidence>
<dbReference type="InterPro" id="IPR011032">
    <property type="entry name" value="GroES-like_sf"/>
</dbReference>
<dbReference type="Gene3D" id="3.40.50.720">
    <property type="entry name" value="NAD(P)-binding Rossmann-like Domain"/>
    <property type="match status" value="1"/>
</dbReference>
<dbReference type="InterPro" id="IPR036291">
    <property type="entry name" value="NAD(P)-bd_dom_sf"/>
</dbReference>
<proteinExistence type="predicted"/>
<evidence type="ECO:0000256" key="2">
    <source>
        <dbReference type="ARBA" id="ARBA00023002"/>
    </source>
</evidence>
<dbReference type="PANTHER" id="PTHR43401">
    <property type="entry name" value="L-THREONINE 3-DEHYDROGENASE"/>
    <property type="match status" value="1"/>
</dbReference>
<reference evidence="7" key="3">
    <citation type="submission" date="2020-03" db="EMBL/GenBank/DDBJ databases">
        <title>Sequencing and Assembly of Multiple Reported Metal-Biooxidizing Members of the Extremely Thermoacidophilic Archaeal Family Sulfolobaceae.</title>
        <authorList>
            <person name="Counts J.A."/>
            <person name="Kelly R.M."/>
        </authorList>
    </citation>
    <scope>NUCLEOTIDE SEQUENCE [LARGE SCALE GENOMIC DNA]</scope>
    <source>
        <strain evidence="7">HO1-1</strain>
    </source>
</reference>
<dbReference type="InterPro" id="IPR050129">
    <property type="entry name" value="Zn_alcohol_dh"/>
</dbReference>
<dbReference type="RefSeq" id="WP_054836822.1">
    <property type="nucleotide sequence ID" value="NZ_BBBA01000011.1"/>
</dbReference>
<keyword evidence="3" id="KW-0119">Carbohydrate metabolism</keyword>
<name>A0A2U9IWZ6_9CREN</name>
<keyword evidence="1" id="KW-0521">NADP</keyword>
<dbReference type="STRING" id="1293036.GCA_001315825_01850"/>
<dbReference type="EMBL" id="CP029287">
    <property type="protein sequence ID" value="AWS00530.1"/>
    <property type="molecule type" value="Genomic_DNA"/>
</dbReference>
<evidence type="ECO:0000313" key="7">
    <source>
        <dbReference type="Proteomes" id="UP000247586"/>
    </source>
</evidence>
<organism evidence="6 7">
    <name type="scientific">Metallosphaera hakonensis JCM 8857 = DSM 7519</name>
    <dbReference type="NCBI Taxonomy" id="1293036"/>
    <lineage>
        <taxon>Archaea</taxon>
        <taxon>Thermoproteota</taxon>
        <taxon>Thermoprotei</taxon>
        <taxon>Sulfolobales</taxon>
        <taxon>Sulfolobaceae</taxon>
        <taxon>Metallosphaera</taxon>
    </lineage>
</organism>
<dbReference type="GO" id="GO:0016491">
    <property type="term" value="F:oxidoreductase activity"/>
    <property type="evidence" value="ECO:0007669"/>
    <property type="project" value="UniProtKB-KW"/>
</dbReference>
<keyword evidence="7" id="KW-1185">Reference proteome</keyword>
<dbReference type="GO" id="GO:0043168">
    <property type="term" value="F:anion binding"/>
    <property type="evidence" value="ECO:0007669"/>
    <property type="project" value="UniProtKB-ARBA"/>
</dbReference>
<dbReference type="InterPro" id="IPR013149">
    <property type="entry name" value="ADH-like_C"/>
</dbReference>
<keyword evidence="2" id="KW-0560">Oxidoreductase</keyword>
<dbReference type="AlphaFoldDB" id="A0A2U9IWZ6"/>
<dbReference type="Pfam" id="PF08240">
    <property type="entry name" value="ADH_N"/>
    <property type="match status" value="1"/>
</dbReference>
<dbReference type="GO" id="GO:0051262">
    <property type="term" value="P:protein tetramerization"/>
    <property type="evidence" value="ECO:0007669"/>
    <property type="project" value="UniProtKB-ARBA"/>
</dbReference>
<dbReference type="OrthoDB" id="73567at2157"/>
<evidence type="ECO:0000313" key="6">
    <source>
        <dbReference type="EMBL" id="AWS00530.1"/>
    </source>
</evidence>
<dbReference type="PANTHER" id="PTHR43401:SF4">
    <property type="entry name" value="D-ARABINOSE 1-DEHYDROGENASE (NADP(+))"/>
    <property type="match status" value="1"/>
</dbReference>
<dbReference type="Pfam" id="PF00107">
    <property type="entry name" value="ADH_zinc_N"/>
    <property type="match status" value="1"/>
</dbReference>
<evidence type="ECO:0000259" key="4">
    <source>
        <dbReference type="Pfam" id="PF00107"/>
    </source>
</evidence>
<dbReference type="InterPro" id="IPR013154">
    <property type="entry name" value="ADH-like_N"/>
</dbReference>
<dbReference type="GeneID" id="36834436"/>
<dbReference type="SUPFAM" id="SSF51735">
    <property type="entry name" value="NAD(P)-binding Rossmann-fold domains"/>
    <property type="match status" value="1"/>
</dbReference>
<reference evidence="7" key="2">
    <citation type="submission" date="2020-03" db="EMBL/GenBank/DDBJ databases">
        <title>Complete Genome Sequences of Extremely Thermoacidophilic, Metal-Mobilizing Type-Strain Members of the Archaeal Family Sulfolobaceae: Acidianus brierleyi DSM-1651T, Acidianus sulfidivorans DSM-18786T, Metallosphaera hakonensis DSM-7519T, and Metallosphaera prunae DSM-10039T.</title>
        <authorList>
            <person name="Counts J.A."/>
            <person name="Kelly R.M."/>
        </authorList>
    </citation>
    <scope>NUCLEOTIDE SEQUENCE [LARGE SCALE GENOMIC DNA]</scope>
    <source>
        <strain evidence="7">HO1-1</strain>
    </source>
</reference>
<dbReference type="KEGG" id="mhk:DFR87_03800"/>
<reference evidence="6 7" key="1">
    <citation type="submission" date="2018-05" db="EMBL/GenBank/DDBJ databases">
        <title>Complete Genome Sequences of Extremely Thermoacidophilic, Metal-Mobilizing Type-Strain Members of the Archaeal Family Sulfolobaceae: Acidianus brierleyi DSM-1651T, Acidianus sulfidivorans DSM-18786T, Metallosphaera hakonensis DSM-7519T, and Metallosphaera prunae DSM-10039T.</title>
        <authorList>
            <person name="Counts J.A."/>
            <person name="Kelly R.M."/>
        </authorList>
    </citation>
    <scope>NUCLEOTIDE SEQUENCE [LARGE SCALE GENOMIC DNA]</scope>
    <source>
        <strain evidence="6 7">HO1-1</strain>
    </source>
</reference>
<protein>
    <submittedName>
        <fullName evidence="6">Alcohol dehydrogenase</fullName>
    </submittedName>
</protein>